<dbReference type="CDD" id="cd16429">
    <property type="entry name" value="VirB10"/>
    <property type="match status" value="1"/>
</dbReference>
<dbReference type="RefSeq" id="WP_100280999.1">
    <property type="nucleotide sequence ID" value="NZ_CP024923.1"/>
</dbReference>
<feature type="region of interest" description="Disordered" evidence="6">
    <location>
        <begin position="1"/>
        <end position="23"/>
    </location>
</feature>
<feature type="transmembrane region" description="Helical" evidence="7">
    <location>
        <begin position="40"/>
        <end position="61"/>
    </location>
</feature>
<evidence type="ECO:0000256" key="3">
    <source>
        <dbReference type="ARBA" id="ARBA00022692"/>
    </source>
</evidence>
<dbReference type="InterPro" id="IPR005498">
    <property type="entry name" value="T4SS_VirB10/TraB/TrbI"/>
</dbReference>
<keyword evidence="9" id="KW-1185">Reference proteome</keyword>
<dbReference type="Pfam" id="PF03743">
    <property type="entry name" value="TrbI"/>
    <property type="match status" value="1"/>
</dbReference>
<name>A0A2K8MBD2_9SPHN</name>
<dbReference type="AlphaFoldDB" id="A0A2K8MBD2"/>
<dbReference type="InterPro" id="IPR042217">
    <property type="entry name" value="T4SS_VirB10/TrbI"/>
</dbReference>
<protein>
    <submittedName>
        <fullName evidence="8">Conjugal transfer protein TrbI</fullName>
    </submittedName>
</protein>
<feature type="region of interest" description="Disordered" evidence="6">
    <location>
        <begin position="161"/>
        <end position="183"/>
    </location>
</feature>
<dbReference type="GO" id="GO:0016020">
    <property type="term" value="C:membrane"/>
    <property type="evidence" value="ECO:0007669"/>
    <property type="project" value="UniProtKB-SubCell"/>
</dbReference>
<dbReference type="Proteomes" id="UP000229081">
    <property type="component" value="Chromosome"/>
</dbReference>
<evidence type="ECO:0000256" key="7">
    <source>
        <dbReference type="SAM" id="Phobius"/>
    </source>
</evidence>
<comment type="similarity">
    <text evidence="2">Belongs to the TrbI/VirB10 family.</text>
</comment>
<proteinExistence type="inferred from homology"/>
<evidence type="ECO:0000256" key="4">
    <source>
        <dbReference type="ARBA" id="ARBA00022989"/>
    </source>
</evidence>
<evidence type="ECO:0000313" key="9">
    <source>
        <dbReference type="Proteomes" id="UP000229081"/>
    </source>
</evidence>
<keyword evidence="5 7" id="KW-0472">Membrane</keyword>
<dbReference type="KEGG" id="sphc:CVN68_03655"/>
<comment type="subcellular location">
    <subcellularLocation>
        <location evidence="1">Membrane</location>
        <topology evidence="1">Single-pass membrane protein</topology>
    </subcellularLocation>
</comment>
<sequence length="412" mass="43309">MSEDTAGAPEGATPSTPPKLDPETFVLRARPGRAIRFKRGVIVSLATIAVAGVAGTAWFALEPRALHLVADSEDKNIAAKPPTDTLSGLPASYGTVPKLGPALPGDLGKPILDRQRQLAGETMPPVPPAVSAVPQAADDARQRRAAELKAARESGLLVQTTAQQGPSPAMPAATAPVPTAVGDSSDKVAVDADRDPNGQQRKADFVRTADKAGDTNPHTIAPRPSPFTLSAGSVISASLITGLRSDLPGLVTAQVTERIFDSATGRILLIPQGTRLIGTYDSVVAFGQRRALVVWQRIIFPDGSSIRLENAPATDPSGYAGLTDKVDFHTWSLLKGVVLSTLLGVGSELQFGGESDLVQAVRQSTQQNISRAGDQLTSRNLQIQPTITIRPGAPVRLLVHHDLVLKPWVGEQ</sequence>
<feature type="compositionally biased region" description="Low complexity" evidence="6">
    <location>
        <begin position="166"/>
        <end position="181"/>
    </location>
</feature>
<evidence type="ECO:0000256" key="5">
    <source>
        <dbReference type="ARBA" id="ARBA00023136"/>
    </source>
</evidence>
<reference evidence="8 9" key="1">
    <citation type="submission" date="2017-11" db="EMBL/GenBank/DDBJ databases">
        <title>Complete genome sequence of Sphingomonas sp. Strain Cra20, a psychrotolerant potential plant growth promoting rhizobacteria.</title>
        <authorList>
            <person name="Luo Y."/>
        </authorList>
    </citation>
    <scope>NUCLEOTIDE SEQUENCE [LARGE SCALE GENOMIC DNA]</scope>
    <source>
        <strain evidence="8 9">Cra20</strain>
    </source>
</reference>
<dbReference type="EMBL" id="CP024923">
    <property type="protein sequence ID" value="ATY31188.1"/>
    <property type="molecule type" value="Genomic_DNA"/>
</dbReference>
<evidence type="ECO:0000313" key="8">
    <source>
        <dbReference type="EMBL" id="ATY31188.1"/>
    </source>
</evidence>
<gene>
    <name evidence="8" type="ORF">CVN68_03655</name>
</gene>
<dbReference type="OrthoDB" id="9807354at2"/>
<keyword evidence="3 7" id="KW-0812">Transmembrane</keyword>
<evidence type="ECO:0000256" key="1">
    <source>
        <dbReference type="ARBA" id="ARBA00004167"/>
    </source>
</evidence>
<organism evidence="8 9">
    <name type="scientific">Sphingomonas psychrotolerans</name>
    <dbReference type="NCBI Taxonomy" id="1327635"/>
    <lineage>
        <taxon>Bacteria</taxon>
        <taxon>Pseudomonadati</taxon>
        <taxon>Pseudomonadota</taxon>
        <taxon>Alphaproteobacteria</taxon>
        <taxon>Sphingomonadales</taxon>
        <taxon>Sphingomonadaceae</taxon>
        <taxon>Sphingomonas</taxon>
    </lineage>
</organism>
<evidence type="ECO:0000256" key="2">
    <source>
        <dbReference type="ARBA" id="ARBA00010265"/>
    </source>
</evidence>
<keyword evidence="4 7" id="KW-1133">Transmembrane helix</keyword>
<accession>A0A2K8MBD2</accession>
<evidence type="ECO:0000256" key="6">
    <source>
        <dbReference type="SAM" id="MobiDB-lite"/>
    </source>
</evidence>
<dbReference type="Gene3D" id="2.40.128.260">
    <property type="entry name" value="Type IV secretion system, VirB10/TraB/TrbI"/>
    <property type="match status" value="1"/>
</dbReference>